<dbReference type="Proteomes" id="UP001652625">
    <property type="component" value="Chromosome 15"/>
</dbReference>
<evidence type="ECO:0000256" key="1">
    <source>
        <dbReference type="SAM" id="SignalP"/>
    </source>
</evidence>
<proteinExistence type="predicted"/>
<accession>A0ABM4DKM8</accession>
<feature type="domain" description="Follistatin-like" evidence="2">
    <location>
        <begin position="153"/>
        <end position="174"/>
    </location>
</feature>
<reference evidence="4" key="1">
    <citation type="submission" date="2025-08" db="UniProtKB">
        <authorList>
            <consortium name="RefSeq"/>
        </authorList>
    </citation>
    <scope>IDENTIFICATION</scope>
</reference>
<evidence type="ECO:0000313" key="3">
    <source>
        <dbReference type="Proteomes" id="UP001652625"/>
    </source>
</evidence>
<protein>
    <submittedName>
        <fullName evidence="4">Keratin-associated protein 5-1-like isoform X1</fullName>
    </submittedName>
</protein>
<name>A0ABM4DKM8_HYDVU</name>
<feature type="chain" id="PRO_5045512510" evidence="1">
    <location>
        <begin position="24"/>
        <end position="190"/>
    </location>
</feature>
<organism evidence="3 4">
    <name type="scientific">Hydra vulgaris</name>
    <name type="common">Hydra</name>
    <name type="synonym">Hydra attenuata</name>
    <dbReference type="NCBI Taxonomy" id="6087"/>
    <lineage>
        <taxon>Eukaryota</taxon>
        <taxon>Metazoa</taxon>
        <taxon>Cnidaria</taxon>
        <taxon>Hydrozoa</taxon>
        <taxon>Hydroidolina</taxon>
        <taxon>Anthoathecata</taxon>
        <taxon>Aplanulata</taxon>
        <taxon>Hydridae</taxon>
        <taxon>Hydra</taxon>
    </lineage>
</organism>
<feature type="signal peptide" evidence="1">
    <location>
        <begin position="1"/>
        <end position="23"/>
    </location>
</feature>
<dbReference type="SMART" id="SM00274">
    <property type="entry name" value="FOLN"/>
    <property type="match status" value="4"/>
</dbReference>
<evidence type="ECO:0000259" key="2">
    <source>
        <dbReference type="SMART" id="SM00274"/>
    </source>
</evidence>
<dbReference type="RefSeq" id="XP_065675067.1">
    <property type="nucleotide sequence ID" value="XM_065818995.1"/>
</dbReference>
<keyword evidence="3" id="KW-1185">Reference proteome</keyword>
<evidence type="ECO:0000313" key="4">
    <source>
        <dbReference type="RefSeq" id="XP_065675067.1"/>
    </source>
</evidence>
<feature type="domain" description="Follistatin-like" evidence="2">
    <location>
        <begin position="39"/>
        <end position="64"/>
    </location>
</feature>
<dbReference type="InterPro" id="IPR003645">
    <property type="entry name" value="Fol_N"/>
</dbReference>
<dbReference type="GeneID" id="136091424"/>
<feature type="domain" description="Follistatin-like" evidence="2">
    <location>
        <begin position="73"/>
        <end position="94"/>
    </location>
</feature>
<keyword evidence="1" id="KW-0732">Signal</keyword>
<gene>
    <name evidence="4" type="primary">LOC136091424</name>
</gene>
<feature type="domain" description="Follistatin-like" evidence="2">
    <location>
        <begin position="113"/>
        <end position="134"/>
    </location>
</feature>
<sequence>MFKLIERMKFYIFMMFILHMSQGLPPIKPCFPVNCLVNPCINHNCSIGSQCVPNYCNGCNAVCKKCPITICKPCRLFCPFGSRCVVKNNCGKCTYSCSKPIIPITCPFTICKPCTLFCKFGSRCIVRNNCGKCTYSCSKPIIPTLCPFTICKPCTLFCKFGSRCVVKNNCGKCTYSCSKPIIPIFEIKKD</sequence>